<dbReference type="GO" id="GO:0016787">
    <property type="term" value="F:hydrolase activity"/>
    <property type="evidence" value="ECO:0007669"/>
    <property type="project" value="UniProtKB-KW"/>
</dbReference>
<dbReference type="GO" id="GO:0004519">
    <property type="term" value="F:endonuclease activity"/>
    <property type="evidence" value="ECO:0007669"/>
    <property type="project" value="UniProtKB-KW"/>
</dbReference>
<keyword evidence="2" id="KW-0808">Transferase</keyword>
<keyword evidence="5" id="KW-0479">Metal-binding</keyword>
<dbReference type="Pfam" id="PF02022">
    <property type="entry name" value="Integrase_Zn"/>
    <property type="match status" value="1"/>
</dbReference>
<keyword evidence="4" id="KW-0540">Nuclease</keyword>
<dbReference type="AlphaFoldDB" id="A0A3M0J060"/>
<reference evidence="11 12" key="1">
    <citation type="submission" date="2018-07" db="EMBL/GenBank/DDBJ databases">
        <title>A high quality draft genome assembly of the barn swallow (H. rustica rustica).</title>
        <authorList>
            <person name="Formenti G."/>
            <person name="Chiara M."/>
            <person name="Poveda L."/>
            <person name="Francoijs K.-J."/>
            <person name="Bonisoli-Alquati A."/>
            <person name="Canova L."/>
            <person name="Gianfranceschi L."/>
            <person name="Horner D.S."/>
            <person name="Saino N."/>
        </authorList>
    </citation>
    <scope>NUCLEOTIDE SEQUENCE [LARGE SCALE GENOMIC DNA]</scope>
    <source>
        <strain evidence="11">Chelidonia</strain>
        <tissue evidence="11">Blood</tissue>
    </source>
</reference>
<dbReference type="OrthoDB" id="9381447at2759"/>
<dbReference type="GO" id="GO:0035613">
    <property type="term" value="F:RNA stem-loop binding"/>
    <property type="evidence" value="ECO:0007669"/>
    <property type="project" value="TreeGrafter"/>
</dbReference>
<accession>A0A3M0J060</accession>
<organism evidence="11 12">
    <name type="scientific">Hirundo rustica rustica</name>
    <dbReference type="NCBI Taxonomy" id="333673"/>
    <lineage>
        <taxon>Eukaryota</taxon>
        <taxon>Metazoa</taxon>
        <taxon>Chordata</taxon>
        <taxon>Craniata</taxon>
        <taxon>Vertebrata</taxon>
        <taxon>Euteleostomi</taxon>
        <taxon>Archelosauria</taxon>
        <taxon>Archosauria</taxon>
        <taxon>Dinosauria</taxon>
        <taxon>Saurischia</taxon>
        <taxon>Theropoda</taxon>
        <taxon>Coelurosauria</taxon>
        <taxon>Aves</taxon>
        <taxon>Neognathae</taxon>
        <taxon>Neoaves</taxon>
        <taxon>Telluraves</taxon>
        <taxon>Australaves</taxon>
        <taxon>Passeriformes</taxon>
        <taxon>Sylvioidea</taxon>
        <taxon>Hirundinidae</taxon>
        <taxon>Hirundo</taxon>
    </lineage>
</organism>
<dbReference type="Gene3D" id="3.30.420.10">
    <property type="entry name" value="Ribonuclease H-like superfamily/Ribonuclease H"/>
    <property type="match status" value="1"/>
</dbReference>
<evidence type="ECO:0000256" key="5">
    <source>
        <dbReference type="ARBA" id="ARBA00022723"/>
    </source>
</evidence>
<name>A0A3M0J060_HIRRU</name>
<dbReference type="STRING" id="333673.A0A3M0J060"/>
<dbReference type="Pfam" id="PF00665">
    <property type="entry name" value="rve"/>
    <property type="match status" value="1"/>
</dbReference>
<feature type="region of interest" description="Disordered" evidence="9">
    <location>
        <begin position="1"/>
        <end position="23"/>
    </location>
</feature>
<dbReference type="InterPro" id="IPR036397">
    <property type="entry name" value="RNaseH_sf"/>
</dbReference>
<keyword evidence="7" id="KW-0378">Hydrolase</keyword>
<evidence type="ECO:0000256" key="8">
    <source>
        <dbReference type="ARBA" id="ARBA00022918"/>
    </source>
</evidence>
<proteinExistence type="predicted"/>
<dbReference type="GO" id="GO:0015074">
    <property type="term" value="P:DNA integration"/>
    <property type="evidence" value="ECO:0007669"/>
    <property type="project" value="InterPro"/>
</dbReference>
<keyword evidence="12" id="KW-1185">Reference proteome</keyword>
<dbReference type="InterPro" id="IPR003308">
    <property type="entry name" value="Integrase_Zn-bd_dom_N"/>
</dbReference>
<dbReference type="SUPFAM" id="SSF46919">
    <property type="entry name" value="N-terminal Zn binding domain of HIV integrase"/>
    <property type="match status" value="1"/>
</dbReference>
<evidence type="ECO:0000313" key="12">
    <source>
        <dbReference type="Proteomes" id="UP000269221"/>
    </source>
</evidence>
<evidence type="ECO:0000259" key="10">
    <source>
        <dbReference type="PROSITE" id="PS50994"/>
    </source>
</evidence>
<evidence type="ECO:0000256" key="1">
    <source>
        <dbReference type="ARBA" id="ARBA00012493"/>
    </source>
</evidence>
<evidence type="ECO:0000256" key="4">
    <source>
        <dbReference type="ARBA" id="ARBA00022722"/>
    </source>
</evidence>
<evidence type="ECO:0000256" key="9">
    <source>
        <dbReference type="SAM" id="MobiDB-lite"/>
    </source>
</evidence>
<evidence type="ECO:0000256" key="7">
    <source>
        <dbReference type="ARBA" id="ARBA00022801"/>
    </source>
</evidence>
<protein>
    <recommendedName>
        <fullName evidence="1">RNA-directed DNA polymerase</fullName>
        <ecNumber evidence="1">2.7.7.49</ecNumber>
    </recommendedName>
</protein>
<dbReference type="PROSITE" id="PS50994">
    <property type="entry name" value="INTEGRASE"/>
    <property type="match status" value="1"/>
</dbReference>
<sequence>MPAPMPTETELKEELTTESFSPEMQKHRAEGRFLGKIIHDCHLVDPAVRVDRRMNHAHKLRQSCQPEEGSTEATVKEKLEKLKDLAVERQGQDKHQEKPKAPSWTSCTQQCQKLRDSPLAVICQGRKKKGECDPGSDAIDAIDIDCKKQGKKKEFRHEPEFFILEWIFLPTSPPISLLTRTEAIGAVIQKGQNRIAEISGTEPADIIIPVRAEDLTWHLRHACPLQEALLEYSGVVHSEQLKGSLWQIIKRNQWIEQLKSVQQPVKGRTVCTDAGKTSDKTNARALQRQFGLSHAEAQGIVRACPQCSHHGPELGLGINPKGLRALEIWQMDVTHVAEFGRLKYVHVSVDTYSKMVWATAQPGEKGKHVCKHLTACFAVMGAPETVKTDNGPAYISETVEVFMRRWGVKHFTRTPHSPSGQAVIERTHQILKSYLQNKEKKKILTRD</sequence>
<dbReference type="GO" id="GO:0008270">
    <property type="term" value="F:zinc ion binding"/>
    <property type="evidence" value="ECO:0007669"/>
    <property type="project" value="InterPro"/>
</dbReference>
<dbReference type="Gene3D" id="1.10.10.200">
    <property type="match status" value="1"/>
</dbReference>
<dbReference type="SUPFAM" id="SSF53098">
    <property type="entry name" value="Ribonuclease H-like"/>
    <property type="match status" value="1"/>
</dbReference>
<dbReference type="InterPro" id="IPR012337">
    <property type="entry name" value="RNaseH-like_sf"/>
</dbReference>
<gene>
    <name evidence="11" type="ORF">DUI87_29441</name>
</gene>
<dbReference type="InterPro" id="IPR017856">
    <property type="entry name" value="Integrase-like_N"/>
</dbReference>
<comment type="caution">
    <text evidence="11">The sequence shown here is derived from an EMBL/GenBank/DDBJ whole genome shotgun (WGS) entry which is preliminary data.</text>
</comment>
<keyword evidence="8" id="KW-0695">RNA-directed DNA polymerase</keyword>
<evidence type="ECO:0000256" key="2">
    <source>
        <dbReference type="ARBA" id="ARBA00022679"/>
    </source>
</evidence>
<dbReference type="InterPro" id="IPR001584">
    <property type="entry name" value="Integrase_cat-core"/>
</dbReference>
<evidence type="ECO:0000313" key="11">
    <source>
        <dbReference type="EMBL" id="RMB94082.1"/>
    </source>
</evidence>
<dbReference type="Proteomes" id="UP000269221">
    <property type="component" value="Unassembled WGS sequence"/>
</dbReference>
<dbReference type="EC" id="2.7.7.49" evidence="1"/>
<dbReference type="PANTHER" id="PTHR41694">
    <property type="entry name" value="ENDOGENOUS RETROVIRUS GROUP K MEMBER POL PROTEIN"/>
    <property type="match status" value="1"/>
</dbReference>
<keyword evidence="6" id="KW-0255">Endonuclease</keyword>
<feature type="domain" description="Integrase catalytic" evidence="10">
    <location>
        <begin position="316"/>
        <end position="447"/>
    </location>
</feature>
<evidence type="ECO:0000256" key="3">
    <source>
        <dbReference type="ARBA" id="ARBA00022695"/>
    </source>
</evidence>
<dbReference type="GO" id="GO:0003964">
    <property type="term" value="F:RNA-directed DNA polymerase activity"/>
    <property type="evidence" value="ECO:0007669"/>
    <property type="project" value="UniProtKB-KW"/>
</dbReference>
<evidence type="ECO:0000256" key="6">
    <source>
        <dbReference type="ARBA" id="ARBA00022759"/>
    </source>
</evidence>
<dbReference type="EMBL" id="QRBI01000198">
    <property type="protein sequence ID" value="RMB94082.1"/>
    <property type="molecule type" value="Genomic_DNA"/>
</dbReference>
<dbReference type="PANTHER" id="PTHR41694:SF3">
    <property type="entry name" value="RNA-DIRECTED DNA POLYMERASE-RELATED"/>
    <property type="match status" value="1"/>
</dbReference>
<keyword evidence="3" id="KW-0548">Nucleotidyltransferase</keyword>